<evidence type="ECO:0000313" key="2">
    <source>
        <dbReference type="EMBL" id="CAL6064956.1"/>
    </source>
</evidence>
<accession>A0AA86UNS9</accession>
<dbReference type="EMBL" id="CAXDID020000253">
    <property type="protein sequence ID" value="CAL6064956.1"/>
    <property type="molecule type" value="Genomic_DNA"/>
</dbReference>
<reference evidence="2 3" key="2">
    <citation type="submission" date="2024-07" db="EMBL/GenBank/DDBJ databases">
        <authorList>
            <person name="Akdeniz Z."/>
        </authorList>
    </citation>
    <scope>NUCLEOTIDE SEQUENCE [LARGE SCALE GENOMIC DNA]</scope>
</reference>
<dbReference type="Proteomes" id="UP001642409">
    <property type="component" value="Unassembled WGS sequence"/>
</dbReference>
<reference evidence="1" key="1">
    <citation type="submission" date="2023-06" db="EMBL/GenBank/DDBJ databases">
        <authorList>
            <person name="Kurt Z."/>
        </authorList>
    </citation>
    <scope>NUCLEOTIDE SEQUENCE</scope>
</reference>
<proteinExistence type="predicted"/>
<keyword evidence="3" id="KW-1185">Reference proteome</keyword>
<comment type="caution">
    <text evidence="1">The sequence shown here is derived from an EMBL/GenBank/DDBJ whole genome shotgun (WGS) entry which is preliminary data.</text>
</comment>
<organism evidence="1">
    <name type="scientific">Hexamita inflata</name>
    <dbReference type="NCBI Taxonomy" id="28002"/>
    <lineage>
        <taxon>Eukaryota</taxon>
        <taxon>Metamonada</taxon>
        <taxon>Diplomonadida</taxon>
        <taxon>Hexamitidae</taxon>
        <taxon>Hexamitinae</taxon>
        <taxon>Hexamita</taxon>
    </lineage>
</organism>
<evidence type="ECO:0000313" key="1">
    <source>
        <dbReference type="EMBL" id="CAI9945958.1"/>
    </source>
</evidence>
<evidence type="ECO:0000313" key="3">
    <source>
        <dbReference type="Proteomes" id="UP001642409"/>
    </source>
</evidence>
<protein>
    <submittedName>
        <fullName evidence="2">Hypothetical_protein</fullName>
    </submittedName>
</protein>
<sequence length="150" mass="16541">MTNSSDSGISVALDFVLSGHSISTQQTLAVRVELFVQNLKSVFYQVEESIIGQISEIVDGVSNSRYSRVILKVLRYSARKALKMLTPPARTAFYQACMKSQYNEGTTISSPPFEAAFVKKSAYSVSDKSLTAKRSLAYLNTIQSMGPLPW</sequence>
<gene>
    <name evidence="1" type="ORF">HINF_LOCUS33603</name>
    <name evidence="2" type="ORF">HINF_LOCUS51606</name>
</gene>
<dbReference type="AlphaFoldDB" id="A0AA86UNS9"/>
<name>A0AA86UNS9_9EUKA</name>
<dbReference type="EMBL" id="CATOUU010000755">
    <property type="protein sequence ID" value="CAI9945958.1"/>
    <property type="molecule type" value="Genomic_DNA"/>
</dbReference>